<dbReference type="Proteomes" id="UP000003112">
    <property type="component" value="Unassembled WGS sequence"/>
</dbReference>
<dbReference type="SMART" id="SM00901">
    <property type="entry name" value="FRG"/>
    <property type="match status" value="1"/>
</dbReference>
<dbReference type="HOGENOM" id="CLU_455504_0_0_10"/>
<evidence type="ECO:0000313" key="3">
    <source>
        <dbReference type="Proteomes" id="UP000003112"/>
    </source>
</evidence>
<organism evidence="2 3">
    <name type="scientific">Segatella buccae ATCC 33574</name>
    <dbReference type="NCBI Taxonomy" id="873513"/>
    <lineage>
        <taxon>Bacteria</taxon>
        <taxon>Pseudomonadati</taxon>
        <taxon>Bacteroidota</taxon>
        <taxon>Bacteroidia</taxon>
        <taxon>Bacteroidales</taxon>
        <taxon>Prevotellaceae</taxon>
        <taxon>Segatella</taxon>
    </lineage>
</organism>
<gene>
    <name evidence="2" type="ORF">HMPREF6485_0528</name>
</gene>
<dbReference type="Pfam" id="PF08867">
    <property type="entry name" value="FRG"/>
    <property type="match status" value="1"/>
</dbReference>
<dbReference type="InterPro" id="IPR014966">
    <property type="entry name" value="FRG-dom"/>
</dbReference>
<feature type="domain" description="FRG" evidence="1">
    <location>
        <begin position="289"/>
        <end position="395"/>
    </location>
</feature>
<protein>
    <submittedName>
        <fullName evidence="2">FRG domain protein</fullName>
    </submittedName>
</protein>
<name>E6K4R5_9BACT</name>
<evidence type="ECO:0000313" key="2">
    <source>
        <dbReference type="EMBL" id="EFU31413.1"/>
    </source>
</evidence>
<accession>E6K4R5</accession>
<comment type="caution">
    <text evidence="2">The sequence shown here is derived from an EMBL/GenBank/DDBJ whole genome shotgun (WGS) entry which is preliminary data.</text>
</comment>
<dbReference type="RefSeq" id="WP_004344397.1">
    <property type="nucleotide sequence ID" value="NZ_GL586311.1"/>
</dbReference>
<dbReference type="AlphaFoldDB" id="E6K4R5"/>
<dbReference type="GeneID" id="93535467"/>
<sequence>MITTIADKVVRGYVKEACDILDFDMSNVRILYVPQITANAGIPQHTEITPDGCLVLDESWVNLEIKNETPTRTRCEVYCKVRMLYQQAKNPNGFNQYAGETIHDALAFNYALQTLKGLTLPMPPFPQMVKPMLIRTQKLLKDELGMNTEYYLMSKEFVKADNVWKFRLTQNDERQYADRYYTKPHKTTIRVIDQSEKGTEENPFDDVNEAFDYIRKLEDEAYANDTLLKDIASQQYFYDLNFRQFRVPWASAYVSFYHNASIPADGFIVNQNQIHSDGKFHFTLKPNLYGKKFLYRGQSKDYPQPCAPNLFRDAKKTYFLDDLIWSQEMELLLKTHPLVKLLENGVEIMHDHFSILMNLAGLAQHYYHKTRFLDLTSDVDAAKFFATTNYDGKTDEYKPVHDTDKLGMIYCYELQMPFAFAPKKGYELSVIGKQVFMRSGAQHGFLLGMNKGVDLKTMPQVKKFYFRHCPTISDAIFKQSDDGKKYFTMDILEEIWKTEYKQRLENGIVSADTVRLNVSRNPGETFDSICQKLKDRNITIDDSYHPSFTPELLDKYYQSIKDGWWEEFCSDIYFYGGDAALYKNCLMRIPQRNEYKWAFEKQ</sequence>
<evidence type="ECO:0000259" key="1">
    <source>
        <dbReference type="SMART" id="SM00901"/>
    </source>
</evidence>
<reference evidence="2 3" key="1">
    <citation type="submission" date="2010-10" db="EMBL/GenBank/DDBJ databases">
        <authorList>
            <person name="Muzny D."/>
            <person name="Qin X."/>
            <person name="Deng J."/>
            <person name="Jiang H."/>
            <person name="Liu Y."/>
            <person name="Qu J."/>
            <person name="Song X.-Z."/>
            <person name="Zhang L."/>
            <person name="Thornton R."/>
            <person name="Coyle M."/>
            <person name="Francisco L."/>
            <person name="Jackson L."/>
            <person name="Javaid M."/>
            <person name="Korchina V."/>
            <person name="Kovar C."/>
            <person name="Mata R."/>
            <person name="Mathew T."/>
            <person name="Ngo R."/>
            <person name="Nguyen L."/>
            <person name="Nguyen N."/>
            <person name="Okwuonu G."/>
            <person name="Ongeri F."/>
            <person name="Pham C."/>
            <person name="Simmons D."/>
            <person name="Wilczek-Boney K."/>
            <person name="Hale W."/>
            <person name="Jakkamsetti A."/>
            <person name="Pham P."/>
            <person name="Ruth R."/>
            <person name="San Lucas F."/>
            <person name="Warren J."/>
            <person name="Zhang J."/>
            <person name="Zhao Z."/>
            <person name="Zhou C."/>
            <person name="Zhu D."/>
            <person name="Lee S."/>
            <person name="Bess C."/>
            <person name="Blankenburg K."/>
            <person name="Forbes L."/>
            <person name="Fu Q."/>
            <person name="Gubbala S."/>
            <person name="Hirani K."/>
            <person name="Jayaseelan J.C."/>
            <person name="Lara F."/>
            <person name="Munidasa M."/>
            <person name="Palculict T."/>
            <person name="Patil S."/>
            <person name="Pu L.-L."/>
            <person name="Saada N."/>
            <person name="Tang L."/>
            <person name="Weissenberger G."/>
            <person name="Zhu Y."/>
            <person name="Hemphill L."/>
            <person name="Shang Y."/>
            <person name="Youmans B."/>
            <person name="Ayvaz T."/>
            <person name="Ross M."/>
            <person name="Santibanez J."/>
            <person name="Aqrawi P."/>
            <person name="Gross S."/>
            <person name="Joshi V."/>
            <person name="Fowler G."/>
            <person name="Nazareth L."/>
            <person name="Reid J."/>
            <person name="Worley K."/>
            <person name="Petrosino J."/>
            <person name="Highlander S."/>
            <person name="Gibbs R."/>
        </authorList>
    </citation>
    <scope>NUCLEOTIDE SEQUENCE [LARGE SCALE GENOMIC DNA]</scope>
    <source>
        <strain evidence="2 3">ATCC 33574</strain>
    </source>
</reference>
<proteinExistence type="predicted"/>
<dbReference type="EMBL" id="AEPD01000012">
    <property type="protein sequence ID" value="EFU31413.1"/>
    <property type="molecule type" value="Genomic_DNA"/>
</dbReference>
<dbReference type="eggNOG" id="ENOG5033B5C">
    <property type="taxonomic scope" value="Bacteria"/>
</dbReference>
<keyword evidence="3" id="KW-1185">Reference proteome</keyword>
<dbReference type="STRING" id="873513.HMPREF6485_0528"/>